<protein>
    <recommendedName>
        <fullName evidence="3">Capsid protein</fullName>
    </recommendedName>
</protein>
<comment type="caution">
    <text evidence="1">The sequence shown here is derived from an EMBL/GenBank/DDBJ whole genome shotgun (WGS) entry which is preliminary data.</text>
</comment>
<sequence>MQEFGGANKGGKSFRESFASILRLVSDSNVTSRVAGIMRRMMNNGAGLRGQRTLNVVDNKEPFIGFNFNVNKPFDSQFNAPSTGPEINAGRDTVTWSIPDFNTDTYIRQPEGATHCKLVLAAGYVSNYEWVPALKAYDPVEDTPNGVGSVVYSDAIALGSMVGAATDLTVDLTAYAPIPATTALYAATAIVFYQEVNGDLYELAQGHCMKIAAVG</sequence>
<keyword evidence="2" id="KW-1185">Reference proteome</keyword>
<name>A0ABR6Y695_9FLAO</name>
<organism evidence="1 2">
    <name type="scientific">Winogradskyella echinorum</name>
    <dbReference type="NCBI Taxonomy" id="538189"/>
    <lineage>
        <taxon>Bacteria</taxon>
        <taxon>Pseudomonadati</taxon>
        <taxon>Bacteroidota</taxon>
        <taxon>Flavobacteriia</taxon>
        <taxon>Flavobacteriales</taxon>
        <taxon>Flavobacteriaceae</taxon>
        <taxon>Winogradskyella</taxon>
    </lineage>
</organism>
<evidence type="ECO:0000313" key="2">
    <source>
        <dbReference type="Proteomes" id="UP000607435"/>
    </source>
</evidence>
<dbReference type="Proteomes" id="UP000607435">
    <property type="component" value="Unassembled WGS sequence"/>
</dbReference>
<reference evidence="1 2" key="1">
    <citation type="submission" date="2020-08" db="EMBL/GenBank/DDBJ databases">
        <title>Winogradskyella ouciana sp. nov., isolated from the hadal seawater of the Mariana Trench.</title>
        <authorList>
            <person name="He X."/>
        </authorList>
    </citation>
    <scope>NUCLEOTIDE SEQUENCE [LARGE SCALE GENOMIC DNA]</scope>
    <source>
        <strain evidence="1 2">KCTC 22026</strain>
    </source>
</reference>
<evidence type="ECO:0000313" key="1">
    <source>
        <dbReference type="EMBL" id="MBC3847730.1"/>
    </source>
</evidence>
<dbReference type="RefSeq" id="WP_186846836.1">
    <property type="nucleotide sequence ID" value="NZ_JACOME010000006.1"/>
</dbReference>
<evidence type="ECO:0008006" key="3">
    <source>
        <dbReference type="Google" id="ProtNLM"/>
    </source>
</evidence>
<accession>A0ABR6Y695</accession>
<dbReference type="EMBL" id="JACOME010000006">
    <property type="protein sequence ID" value="MBC3847730.1"/>
    <property type="molecule type" value="Genomic_DNA"/>
</dbReference>
<gene>
    <name evidence="1" type="ORF">H6H04_15135</name>
</gene>
<proteinExistence type="predicted"/>